<dbReference type="EMBL" id="CP023315">
    <property type="protein sequence ID" value="ATC34131.1"/>
    <property type="molecule type" value="Genomic_DNA"/>
</dbReference>
<protein>
    <submittedName>
        <fullName evidence="1">Uncharacterized protein</fullName>
    </submittedName>
</protein>
<organism evidence="1 2">
    <name type="scientific">Caulobacter vibrioides</name>
    <name type="common">Caulobacter crescentus</name>
    <dbReference type="NCBI Taxonomy" id="155892"/>
    <lineage>
        <taxon>Bacteria</taxon>
        <taxon>Pseudomonadati</taxon>
        <taxon>Pseudomonadota</taxon>
        <taxon>Alphaproteobacteria</taxon>
        <taxon>Caulobacterales</taxon>
        <taxon>Caulobacteraceae</taxon>
        <taxon>Caulobacter</taxon>
    </lineage>
</organism>
<evidence type="ECO:0000313" key="2">
    <source>
        <dbReference type="Proteomes" id="UP000217311"/>
    </source>
</evidence>
<accession>A0A290N0C3</accession>
<dbReference type="Proteomes" id="UP000217311">
    <property type="component" value="Chromosome"/>
</dbReference>
<gene>
    <name evidence="1" type="ORF">CA606_18325</name>
</gene>
<proteinExistence type="predicted"/>
<sequence length="305" mass="35428">MSKKYAHDLARIDEALSPHVCKARNARAFDFRTPGKGGTYAFSLTWTPGSLSLAGDCGELTMTHYSALWTLEEGLRWAATSDIHYLLGKTRLKETFDRDATIRDIIKMANEGAVDSRKRLRDELRGWRRERPDPYGWYDPATEFDYVDWLNDRPTQNSVWTTYVRAQSRYEYKDQEERVVVADGWELWNDIRRGLGERDVACIHTSKGLEHLTELLQNEIETEHHAYEFCYGKLGWDDYHPCYAWRFHDLLQVECIRRGAKMALEQLDADPPFIPYAWRPALADDMAAFPRAFGERYSSVLARAA</sequence>
<dbReference type="RefSeq" id="WP_096053481.1">
    <property type="nucleotide sequence ID" value="NZ_CP023315.3"/>
</dbReference>
<name>A0A290N0C3_CAUVI</name>
<reference evidence="2" key="1">
    <citation type="submission" date="2017-09" db="EMBL/GenBank/DDBJ databases">
        <title>Genome evolution observed in wild isolates of Caulobacter crescentus.</title>
        <authorList>
            <person name="Ely B."/>
            <person name="Wilson K."/>
            <person name="Scott D."/>
        </authorList>
    </citation>
    <scope>NUCLEOTIDE SEQUENCE [LARGE SCALE GENOMIC DNA]</scope>
    <source>
        <strain evidence="2">CB13b1a</strain>
    </source>
</reference>
<evidence type="ECO:0000313" key="1">
    <source>
        <dbReference type="EMBL" id="ATC34131.1"/>
    </source>
</evidence>
<dbReference type="AlphaFoldDB" id="A0A290N0C3"/>